<dbReference type="AlphaFoldDB" id="A0A8J2Z8M8"/>
<dbReference type="InterPro" id="IPR023606">
    <property type="entry name" value="CoA-Trfase_III_dom_1_sf"/>
</dbReference>
<dbReference type="Gene3D" id="3.30.1540.10">
    <property type="entry name" value="formyl-coa transferase, domain 3"/>
    <property type="match status" value="1"/>
</dbReference>
<dbReference type="Proteomes" id="UP000597507">
    <property type="component" value="Unassembled WGS sequence"/>
</dbReference>
<evidence type="ECO:0000256" key="1">
    <source>
        <dbReference type="ARBA" id="ARBA00022679"/>
    </source>
</evidence>
<dbReference type="PANTHER" id="PTHR48207:SF4">
    <property type="entry name" value="BLL6097 PROTEIN"/>
    <property type="match status" value="1"/>
</dbReference>
<keyword evidence="3" id="KW-1185">Reference proteome</keyword>
<sequence>MAEVAGASAGGPAEGPLAGIRVVDLTSVVLGPLATQILGDYGADVIKVEAPEGGDMIRSNGVSLHRGMGSIFLALNRNKRSLALDLKRPEGAAVLRRLVATADVLVHNMRPRAIARLGFAYEACAAINPRLVYCAATGYGEDGPYAGRPAFDDVIQAGCGLAALVSAGRERPDYVPSLIADKTTGMAVVNAVLAALLFRERSGRGQCVEVPMLETMTAFVLAEHMGGLTFEPAPAPAGYQRVTAGGRRPMPTADGFIALLPYTGDHWRAFFRAVGREEVGERLGVADRHTRNANIQEIYRELAAITVQRPSAEWLALCEALDIPATAITALDDLPEHPHLKAVGLFERSEHPSEGPIRQVRPPTRFGATPARIRLPAPRLGEHTAAILRELGYGEDEIAGLAAGGVVRQAEPPGG</sequence>
<organism evidence="2 3">
    <name type="scientific">Caldovatus sediminis</name>
    <dbReference type="NCBI Taxonomy" id="2041189"/>
    <lineage>
        <taxon>Bacteria</taxon>
        <taxon>Pseudomonadati</taxon>
        <taxon>Pseudomonadota</taxon>
        <taxon>Alphaproteobacteria</taxon>
        <taxon>Acetobacterales</taxon>
        <taxon>Roseomonadaceae</taxon>
        <taxon>Caldovatus</taxon>
    </lineage>
</organism>
<dbReference type="SUPFAM" id="SSF89796">
    <property type="entry name" value="CoA-transferase family III (CaiB/BaiF)"/>
    <property type="match status" value="1"/>
</dbReference>
<evidence type="ECO:0000313" key="3">
    <source>
        <dbReference type="Proteomes" id="UP000597507"/>
    </source>
</evidence>
<comment type="caution">
    <text evidence="2">The sequence shown here is derived from an EMBL/GenBank/DDBJ whole genome shotgun (WGS) entry which is preliminary data.</text>
</comment>
<dbReference type="EMBL" id="BMKS01000001">
    <property type="protein sequence ID" value="GGG18393.1"/>
    <property type="molecule type" value="Genomic_DNA"/>
</dbReference>
<dbReference type="InterPro" id="IPR044855">
    <property type="entry name" value="CoA-Trfase_III_dom3_sf"/>
</dbReference>
<gene>
    <name evidence="2" type="ORF">GCM10010964_03280</name>
</gene>
<dbReference type="GO" id="GO:0008410">
    <property type="term" value="F:CoA-transferase activity"/>
    <property type="evidence" value="ECO:0007669"/>
    <property type="project" value="TreeGrafter"/>
</dbReference>
<protein>
    <submittedName>
        <fullName evidence="2">CoA transferase</fullName>
    </submittedName>
</protein>
<dbReference type="InterPro" id="IPR050483">
    <property type="entry name" value="CoA-transferase_III_domain"/>
</dbReference>
<name>A0A8J2Z8M8_9PROT</name>
<keyword evidence="1 2" id="KW-0808">Transferase</keyword>
<dbReference type="PANTHER" id="PTHR48207">
    <property type="entry name" value="SUCCINATE--HYDROXYMETHYLGLUTARATE COA-TRANSFERASE"/>
    <property type="match status" value="1"/>
</dbReference>
<accession>A0A8J2Z8M8</accession>
<proteinExistence type="predicted"/>
<dbReference type="Pfam" id="PF02515">
    <property type="entry name" value="CoA_transf_3"/>
    <property type="match status" value="1"/>
</dbReference>
<dbReference type="RefSeq" id="WP_188897748.1">
    <property type="nucleotide sequence ID" value="NZ_BMKS01000001.1"/>
</dbReference>
<reference evidence="2 3" key="1">
    <citation type="journal article" date="2014" name="Int. J. Syst. Evol. Microbiol.">
        <title>Complete genome sequence of Corynebacterium casei LMG S-19264T (=DSM 44701T), isolated from a smear-ripened cheese.</title>
        <authorList>
            <consortium name="US DOE Joint Genome Institute (JGI-PGF)"/>
            <person name="Walter F."/>
            <person name="Albersmeier A."/>
            <person name="Kalinowski J."/>
            <person name="Ruckert C."/>
        </authorList>
    </citation>
    <scope>NUCLEOTIDE SEQUENCE [LARGE SCALE GENOMIC DNA]</scope>
    <source>
        <strain evidence="2 3">CGMCC 1.16330</strain>
    </source>
</reference>
<dbReference type="InterPro" id="IPR003673">
    <property type="entry name" value="CoA-Trfase_fam_III"/>
</dbReference>
<dbReference type="Gene3D" id="3.40.50.10540">
    <property type="entry name" value="Crotonobetainyl-coa:carnitine coa-transferase, domain 1"/>
    <property type="match status" value="1"/>
</dbReference>
<evidence type="ECO:0000313" key="2">
    <source>
        <dbReference type="EMBL" id="GGG18393.1"/>
    </source>
</evidence>